<dbReference type="GO" id="GO:0016829">
    <property type="term" value="F:lyase activity"/>
    <property type="evidence" value="ECO:0007669"/>
    <property type="project" value="UniProtKB-KW"/>
</dbReference>
<dbReference type="PANTHER" id="PTHR32308:SF0">
    <property type="entry name" value="HPCH_HPAI ALDOLASE_CITRATE LYASE DOMAIN-CONTAINING PROTEIN"/>
    <property type="match status" value="1"/>
</dbReference>
<feature type="binding site" evidence="4">
    <location>
        <position position="62"/>
    </location>
    <ligand>
        <name>substrate</name>
    </ligand>
</feature>
<dbReference type="PIRSF" id="PIRSF015582">
    <property type="entry name" value="Cit_lyase_B"/>
    <property type="match status" value="1"/>
</dbReference>
<dbReference type="InterPro" id="IPR011206">
    <property type="entry name" value="Citrate_lyase_beta/mcl1/mcl2"/>
</dbReference>
<dbReference type="GO" id="GO:0006107">
    <property type="term" value="P:oxaloacetate metabolic process"/>
    <property type="evidence" value="ECO:0007669"/>
    <property type="project" value="TreeGrafter"/>
</dbReference>
<dbReference type="EMBL" id="CDGG01000001">
    <property type="protein sequence ID" value="CEI81366.1"/>
    <property type="molecule type" value="Genomic_DNA"/>
</dbReference>
<reference evidence="7 8" key="1">
    <citation type="submission" date="2014-11" db="EMBL/GenBank/DDBJ databases">
        <authorList>
            <person name="Urmite Genomes Urmite Genomes"/>
        </authorList>
    </citation>
    <scope>NUCLEOTIDE SEQUENCE [LARGE SCALE GENOMIC DNA]</scope>
    <source>
        <strain evidence="7 8">Oc5</strain>
    </source>
</reference>
<comment type="cofactor">
    <cofactor evidence="1">
        <name>Mg(2+)</name>
        <dbReference type="ChEBI" id="CHEBI:18420"/>
    </cofactor>
</comment>
<dbReference type="GO" id="GO:0000287">
    <property type="term" value="F:magnesium ion binding"/>
    <property type="evidence" value="ECO:0007669"/>
    <property type="project" value="TreeGrafter"/>
</dbReference>
<evidence type="ECO:0000256" key="3">
    <source>
        <dbReference type="ARBA" id="ARBA00022842"/>
    </source>
</evidence>
<dbReference type="InterPro" id="IPR015813">
    <property type="entry name" value="Pyrv/PenolPyrv_kinase-like_dom"/>
</dbReference>
<evidence type="ECO:0000313" key="7">
    <source>
        <dbReference type="EMBL" id="CEI81366.1"/>
    </source>
</evidence>
<dbReference type="Pfam" id="PF03328">
    <property type="entry name" value="HpcH_HpaI"/>
    <property type="match status" value="1"/>
</dbReference>
<dbReference type="InterPro" id="IPR005000">
    <property type="entry name" value="Aldolase/citrate-lyase_domain"/>
</dbReference>
<evidence type="ECO:0000259" key="6">
    <source>
        <dbReference type="Pfam" id="PF03328"/>
    </source>
</evidence>
<dbReference type="SUPFAM" id="SSF51621">
    <property type="entry name" value="Phosphoenolpyruvate/pyruvate domain"/>
    <property type="match status" value="1"/>
</dbReference>
<keyword evidence="8" id="KW-1185">Reference proteome</keyword>
<feature type="domain" description="HpcH/HpaI aldolase/citrate lyase" evidence="6">
    <location>
        <begin position="3"/>
        <end position="221"/>
    </location>
</feature>
<keyword evidence="7" id="KW-0456">Lyase</keyword>
<dbReference type="Proteomes" id="UP000040453">
    <property type="component" value="Unassembled WGS sequence"/>
</dbReference>
<protein>
    <submittedName>
        <fullName evidence="7">Citrate lyase subunit beta</fullName>
    </submittedName>
</protein>
<keyword evidence="2 5" id="KW-0479">Metal-binding</keyword>
<accession>A0A0A1MQS2</accession>
<evidence type="ECO:0000256" key="4">
    <source>
        <dbReference type="PIRSR" id="PIRSR015582-1"/>
    </source>
</evidence>
<sequence>MYRSWLFVPGNQEKNLNKVKDLQADVIIYDLEDAVPVNEKVIARQKVKEAICKISHQVNFVRVNDLTTPYFIEDLDGIIAENLSGIVLPKVNNQHDIIIAAYLLGQMEEKYGLEQGSLAIVPLIETASGIQNVQEIVCASNRILCLCFGAEDFMLDLHIDAGEMGENLMYARTQLVIASKAAGKEPPVDSVFVDFKDEAGLEKETERAKCAGFQGKLLIHPKQIAPVHHAFSPTREQVKEAEKIIALYGESLKNGKGALEIDGKMIDAPVVERARKVLSHADM</sequence>
<dbReference type="PANTHER" id="PTHR32308">
    <property type="entry name" value="LYASE BETA SUBUNIT, PUTATIVE (AFU_ORTHOLOGUE AFUA_4G13030)-RELATED"/>
    <property type="match status" value="1"/>
</dbReference>
<dbReference type="AlphaFoldDB" id="A0A0A1MQS2"/>
<evidence type="ECO:0000256" key="2">
    <source>
        <dbReference type="ARBA" id="ARBA00022723"/>
    </source>
</evidence>
<evidence type="ECO:0000313" key="8">
    <source>
        <dbReference type="Proteomes" id="UP000040453"/>
    </source>
</evidence>
<feature type="binding site" evidence="5">
    <location>
        <position position="152"/>
    </location>
    <ligand>
        <name>Mg(2+)</name>
        <dbReference type="ChEBI" id="CHEBI:18420"/>
    </ligand>
</feature>
<keyword evidence="3 5" id="KW-0460">Magnesium</keyword>
<gene>
    <name evidence="7" type="primary">citE</name>
    <name evidence="7" type="ORF">BN997_01186</name>
</gene>
<proteinExistence type="predicted"/>
<organism evidence="7 8">
    <name type="scientific">Oceanobacillus oncorhynchi</name>
    <dbReference type="NCBI Taxonomy" id="545501"/>
    <lineage>
        <taxon>Bacteria</taxon>
        <taxon>Bacillati</taxon>
        <taxon>Bacillota</taxon>
        <taxon>Bacilli</taxon>
        <taxon>Bacillales</taxon>
        <taxon>Bacillaceae</taxon>
        <taxon>Oceanobacillus</taxon>
    </lineage>
</organism>
<dbReference type="InterPro" id="IPR040442">
    <property type="entry name" value="Pyrv_kinase-like_dom_sf"/>
</dbReference>
<feature type="binding site" evidence="5">
    <location>
        <position position="125"/>
    </location>
    <ligand>
        <name>Mg(2+)</name>
        <dbReference type="ChEBI" id="CHEBI:18420"/>
    </ligand>
</feature>
<evidence type="ECO:0000256" key="1">
    <source>
        <dbReference type="ARBA" id="ARBA00001946"/>
    </source>
</evidence>
<name>A0A0A1MQS2_9BACI</name>
<dbReference type="RefSeq" id="WP_052484925.1">
    <property type="nucleotide sequence ID" value="NZ_CAXOIH010000010.1"/>
</dbReference>
<dbReference type="Gene3D" id="3.20.20.60">
    <property type="entry name" value="Phosphoenolpyruvate-binding domains"/>
    <property type="match status" value="1"/>
</dbReference>
<evidence type="ECO:0000256" key="5">
    <source>
        <dbReference type="PIRSR" id="PIRSR015582-2"/>
    </source>
</evidence>
<dbReference type="STRING" id="545501.BN997_01186"/>
<feature type="binding site" evidence="4">
    <location>
        <position position="125"/>
    </location>
    <ligand>
        <name>substrate</name>
    </ligand>
</feature>